<reference evidence="1 2" key="1">
    <citation type="submission" date="2017-09" db="EMBL/GenBank/DDBJ databases">
        <title>The diverse metabolic capabilities of V. boronicumulans make it an excellent choice for continued studies on novel biodegradation.</title>
        <authorList>
            <person name="Sun S."/>
        </authorList>
    </citation>
    <scope>NUCLEOTIDE SEQUENCE [LARGE SCALE GENOMIC DNA]</scope>
    <source>
        <strain evidence="1 2">J1</strain>
    </source>
</reference>
<dbReference type="RefSeq" id="WP_095744022.1">
    <property type="nucleotide sequence ID" value="NZ_CP023284.1"/>
</dbReference>
<name>A0A250DFN2_9BURK</name>
<dbReference type="AlphaFoldDB" id="A0A250DFN2"/>
<dbReference type="EMBL" id="CP023284">
    <property type="protein sequence ID" value="ATA53146.1"/>
    <property type="molecule type" value="Genomic_DNA"/>
</dbReference>
<evidence type="ECO:0000313" key="1">
    <source>
        <dbReference type="EMBL" id="ATA53146.1"/>
    </source>
</evidence>
<accession>A0A250DFN2</accession>
<dbReference type="KEGG" id="vbo:CKY39_07930"/>
<dbReference type="Proteomes" id="UP000217154">
    <property type="component" value="Chromosome"/>
</dbReference>
<evidence type="ECO:0000313" key="2">
    <source>
        <dbReference type="Proteomes" id="UP000217154"/>
    </source>
</evidence>
<gene>
    <name evidence="1" type="ORF">CKY39_07930</name>
</gene>
<protein>
    <submittedName>
        <fullName evidence="1">Uncharacterized protein</fullName>
    </submittedName>
</protein>
<proteinExistence type="predicted"/>
<organism evidence="1 2">
    <name type="scientific">Variovorax boronicumulans</name>
    <dbReference type="NCBI Taxonomy" id="436515"/>
    <lineage>
        <taxon>Bacteria</taxon>
        <taxon>Pseudomonadati</taxon>
        <taxon>Pseudomonadota</taxon>
        <taxon>Betaproteobacteria</taxon>
        <taxon>Burkholderiales</taxon>
        <taxon>Comamonadaceae</taxon>
        <taxon>Variovorax</taxon>
    </lineage>
</organism>
<sequence length="140" mass="15896">MTSYISLRDRRFDVTSAVVQQFDGLWSVEIETAPKEFDGELWAPRLYHQGLRLTTHPGGSLECASTSWRRKSDAGYPHPELGLMYVFGHHDVYDTTLAFGRADAEHIELVWDGLCDVFWSGDFTKAVPFQCRCVASLRHG</sequence>